<comment type="caution">
    <text evidence="6">The sequence shown here is derived from an EMBL/GenBank/DDBJ whole genome shotgun (WGS) entry which is preliminary data.</text>
</comment>
<evidence type="ECO:0000256" key="3">
    <source>
        <dbReference type="PIRSR" id="PIRSR623088-1"/>
    </source>
</evidence>
<sequence>MRRARILSRKPGPRTRLSQDWMPSEKTTLILRCLLNILCFPIKNNTGDVVGVAELCNKVGGNFFTKYDQELAATFSVYCGISLYHATLYRKLEITQTNSKLSTELMLYHMQVSTEEVEKLATKDIVECTEFSEAIATFTYTPRSIPDARTAEAVISMCSAMGLTRRWKLQPSTLAKFILMVKRSYRDPPYHNWYHALSVAHFCYVLHQRCDNLSFLTDLEVLALFFSCLCHDIDHRGTNNSFQISSKSVLASLYSSEGSVMERHHFSQTLCVLNSEGCNIFANLGTEEYKQVLDLMQS</sequence>
<dbReference type="GO" id="GO:0007165">
    <property type="term" value="P:signal transduction"/>
    <property type="evidence" value="ECO:0007669"/>
    <property type="project" value="InterPro"/>
</dbReference>
<evidence type="ECO:0000313" key="6">
    <source>
        <dbReference type="EMBL" id="CAI8043685.1"/>
    </source>
</evidence>
<dbReference type="Pfam" id="PF00233">
    <property type="entry name" value="PDEase_I"/>
    <property type="match status" value="1"/>
</dbReference>
<dbReference type="SMART" id="SM00471">
    <property type="entry name" value="HDc"/>
    <property type="match status" value="1"/>
</dbReference>
<dbReference type="InterPro" id="IPR029016">
    <property type="entry name" value="GAF-like_dom_sf"/>
</dbReference>
<feature type="binding site" evidence="4">
    <location>
        <position position="232"/>
    </location>
    <ligand>
        <name>Zn(2+)</name>
        <dbReference type="ChEBI" id="CHEBI:29105"/>
        <label>2</label>
    </ligand>
</feature>
<dbReference type="InterPro" id="IPR036971">
    <property type="entry name" value="PDEase_catalytic_dom_sf"/>
</dbReference>
<proteinExistence type="predicted"/>
<dbReference type="PANTHER" id="PTHR11347">
    <property type="entry name" value="CYCLIC NUCLEOTIDE PHOSPHODIESTERASE"/>
    <property type="match status" value="1"/>
</dbReference>
<dbReference type="EMBL" id="CASHTH010003348">
    <property type="protein sequence ID" value="CAI8043685.1"/>
    <property type="molecule type" value="Genomic_DNA"/>
</dbReference>
<dbReference type="GO" id="GO:0046872">
    <property type="term" value="F:metal ion binding"/>
    <property type="evidence" value="ECO:0007669"/>
    <property type="project" value="UniProtKB-KW"/>
</dbReference>
<dbReference type="Gene3D" id="1.10.1300.10">
    <property type="entry name" value="3'5'-cyclic nucleotide phosphodiesterase, catalytic domain"/>
    <property type="match status" value="1"/>
</dbReference>
<feature type="binding site" evidence="4">
    <location>
        <position position="232"/>
    </location>
    <ligand>
        <name>Zn(2+)</name>
        <dbReference type="ChEBI" id="CHEBI:29105"/>
        <label>1</label>
    </ligand>
</feature>
<dbReference type="CDD" id="cd00077">
    <property type="entry name" value="HDc"/>
    <property type="match status" value="1"/>
</dbReference>
<dbReference type="InterPro" id="IPR003607">
    <property type="entry name" value="HD/PDEase_dom"/>
</dbReference>
<organism evidence="6 7">
    <name type="scientific">Geodia barretti</name>
    <name type="common">Barrett's horny sponge</name>
    <dbReference type="NCBI Taxonomy" id="519541"/>
    <lineage>
        <taxon>Eukaryota</taxon>
        <taxon>Metazoa</taxon>
        <taxon>Porifera</taxon>
        <taxon>Demospongiae</taxon>
        <taxon>Heteroscleromorpha</taxon>
        <taxon>Tetractinellida</taxon>
        <taxon>Astrophorina</taxon>
        <taxon>Geodiidae</taxon>
        <taxon>Geodia</taxon>
    </lineage>
</organism>
<dbReference type="PRINTS" id="PR00387">
    <property type="entry name" value="PDIESTERASE1"/>
</dbReference>
<evidence type="ECO:0000256" key="2">
    <source>
        <dbReference type="ARBA" id="ARBA00022801"/>
    </source>
</evidence>
<feature type="non-terminal residue" evidence="6">
    <location>
        <position position="298"/>
    </location>
</feature>
<evidence type="ECO:0000313" key="7">
    <source>
        <dbReference type="Proteomes" id="UP001174909"/>
    </source>
</evidence>
<dbReference type="PROSITE" id="PS00126">
    <property type="entry name" value="PDEASE_I_1"/>
    <property type="match status" value="1"/>
</dbReference>
<reference evidence="6" key="1">
    <citation type="submission" date="2023-03" db="EMBL/GenBank/DDBJ databases">
        <authorList>
            <person name="Steffen K."/>
            <person name="Cardenas P."/>
        </authorList>
    </citation>
    <scope>NUCLEOTIDE SEQUENCE</scope>
</reference>
<dbReference type="InterPro" id="IPR023174">
    <property type="entry name" value="PDEase_CS"/>
</dbReference>
<dbReference type="SUPFAM" id="SSF55781">
    <property type="entry name" value="GAF domain-like"/>
    <property type="match status" value="1"/>
</dbReference>
<keyword evidence="2" id="KW-0378">Hydrolase</keyword>
<protein>
    <submittedName>
        <fullName evidence="6">cGMP-dependent 3',5'-cyclic phosphodiesterase</fullName>
    </submittedName>
</protein>
<feature type="binding site" evidence="4">
    <location>
        <position position="231"/>
    </location>
    <ligand>
        <name>Zn(2+)</name>
        <dbReference type="ChEBI" id="CHEBI:29105"/>
        <label>1</label>
    </ligand>
</feature>
<dbReference type="InterPro" id="IPR023088">
    <property type="entry name" value="PDEase"/>
</dbReference>
<dbReference type="Gene3D" id="3.30.450.40">
    <property type="match status" value="1"/>
</dbReference>
<dbReference type="PROSITE" id="PS51845">
    <property type="entry name" value="PDEASE_I_2"/>
    <property type="match status" value="1"/>
</dbReference>
<dbReference type="GO" id="GO:0004114">
    <property type="term" value="F:3',5'-cyclic-nucleotide phosphodiesterase activity"/>
    <property type="evidence" value="ECO:0007669"/>
    <property type="project" value="InterPro"/>
</dbReference>
<dbReference type="AlphaFoldDB" id="A0AA35T8F0"/>
<accession>A0AA35T8F0</accession>
<feature type="active site" description="Proton donor" evidence="3">
    <location>
        <position position="191"/>
    </location>
</feature>
<feature type="binding site" evidence="4">
    <location>
        <position position="195"/>
    </location>
    <ligand>
        <name>Zn(2+)</name>
        <dbReference type="ChEBI" id="CHEBI:29105"/>
        <label>1</label>
    </ligand>
</feature>
<dbReference type="InterPro" id="IPR002073">
    <property type="entry name" value="PDEase_catalytic_dom"/>
</dbReference>
<evidence type="ECO:0000256" key="4">
    <source>
        <dbReference type="PIRSR" id="PIRSR623088-3"/>
    </source>
</evidence>
<name>A0AA35T8F0_GEOBA</name>
<dbReference type="SUPFAM" id="SSF109604">
    <property type="entry name" value="HD-domain/PDEase-like"/>
    <property type="match status" value="1"/>
</dbReference>
<gene>
    <name evidence="6" type="ORF">GBAR_LOCUS24225</name>
</gene>
<dbReference type="Proteomes" id="UP001174909">
    <property type="component" value="Unassembled WGS sequence"/>
</dbReference>
<evidence type="ECO:0000256" key="1">
    <source>
        <dbReference type="ARBA" id="ARBA00022723"/>
    </source>
</evidence>
<keyword evidence="7" id="KW-1185">Reference proteome</keyword>
<keyword evidence="1 4" id="KW-0479">Metal-binding</keyword>
<feature type="domain" description="PDEase" evidence="5">
    <location>
        <begin position="113"/>
        <end position="298"/>
    </location>
</feature>
<evidence type="ECO:0000259" key="5">
    <source>
        <dbReference type="PROSITE" id="PS51845"/>
    </source>
</evidence>